<gene>
    <name evidence="1" type="ORF">ARMA_1942</name>
    <name evidence="2" type="ORF">SE16_11235</name>
</gene>
<reference evidence="1 3" key="1">
    <citation type="journal article" date="2015" name="Genome Announc.">
        <title>Draft Genome Sequence of a Heterotrophic Facultative Anaerobic Thermophilic Bacterium, Ardenticatena maritima Strain 110ST.</title>
        <authorList>
            <person name="Kawaichi S."/>
            <person name="Yoshida T."/>
            <person name="Sako Y."/>
            <person name="Nakamura R."/>
        </authorList>
    </citation>
    <scope>NUCLEOTIDE SEQUENCE [LARGE SCALE GENOMIC DNA]</scope>
    <source>
        <strain evidence="1 3">110S</strain>
    </source>
</reference>
<dbReference type="InParanoid" id="A0A0M8KA11"/>
<protein>
    <submittedName>
        <fullName evidence="1">Uncharacterized protein</fullName>
    </submittedName>
</protein>
<evidence type="ECO:0000313" key="2">
    <source>
        <dbReference type="EMBL" id="KPL87119.1"/>
    </source>
</evidence>
<dbReference type="Proteomes" id="UP000050502">
    <property type="component" value="Unassembled WGS sequence"/>
</dbReference>
<reference evidence="2 4" key="2">
    <citation type="submission" date="2015-07" db="EMBL/GenBank/DDBJ databases">
        <title>Whole genome sequence of Ardenticatena maritima DSM 23922.</title>
        <authorList>
            <person name="Hemp J."/>
            <person name="Ward L.M."/>
            <person name="Pace L.A."/>
            <person name="Fischer W.W."/>
        </authorList>
    </citation>
    <scope>NUCLEOTIDE SEQUENCE [LARGE SCALE GENOMIC DNA]</scope>
    <source>
        <strain evidence="2 4">110S</strain>
    </source>
</reference>
<dbReference type="AlphaFoldDB" id="A0A0M8KA11"/>
<dbReference type="RefSeq" id="WP_054493341.1">
    <property type="nucleotide sequence ID" value="NZ_BBZA01000161.1"/>
</dbReference>
<dbReference type="Proteomes" id="UP000037784">
    <property type="component" value="Unassembled WGS sequence"/>
</dbReference>
<proteinExistence type="predicted"/>
<reference evidence="3" key="3">
    <citation type="submission" date="2015-08" db="EMBL/GenBank/DDBJ databases">
        <title>Draft Genome Sequence of a Heterotrophic Facultative Anaerobic Bacterium Ardenticatena maritima Strain 110S.</title>
        <authorList>
            <person name="Kawaichi S."/>
            <person name="Yoshida T."/>
            <person name="Sako Y."/>
            <person name="Nakamura R."/>
        </authorList>
    </citation>
    <scope>NUCLEOTIDE SEQUENCE [LARGE SCALE GENOMIC DNA]</scope>
    <source>
        <strain evidence="3">110S</strain>
    </source>
</reference>
<name>A0A0M8KA11_9CHLR</name>
<evidence type="ECO:0000313" key="3">
    <source>
        <dbReference type="Proteomes" id="UP000037784"/>
    </source>
</evidence>
<evidence type="ECO:0000313" key="4">
    <source>
        <dbReference type="Proteomes" id="UP000050502"/>
    </source>
</evidence>
<sequence>MFGSKTPFLFPHESVPHLRDCRSDKAWVELVDHVATLPETHEDSLAFQLMVIHMAGCLRCTNYKANLGCTVCSQRAVRNTKAPMSTIMRWFKRAQNEVREFLATFTEENKAVAGGDDRRAA</sequence>
<evidence type="ECO:0000313" key="1">
    <source>
        <dbReference type="EMBL" id="GAP63519.1"/>
    </source>
</evidence>
<organism evidence="1 3">
    <name type="scientific">Ardenticatena maritima</name>
    <dbReference type="NCBI Taxonomy" id="872965"/>
    <lineage>
        <taxon>Bacteria</taxon>
        <taxon>Bacillati</taxon>
        <taxon>Chloroflexota</taxon>
        <taxon>Ardenticatenia</taxon>
        <taxon>Ardenticatenales</taxon>
        <taxon>Ardenticatenaceae</taxon>
        <taxon>Ardenticatena</taxon>
    </lineage>
</organism>
<accession>A0A0M8KA11</accession>
<dbReference type="EMBL" id="LGKN01000006">
    <property type="protein sequence ID" value="KPL87119.1"/>
    <property type="molecule type" value="Genomic_DNA"/>
</dbReference>
<dbReference type="OrthoDB" id="160789at2"/>
<keyword evidence="3" id="KW-1185">Reference proteome</keyword>
<dbReference type="EMBL" id="BBZA01000161">
    <property type="protein sequence ID" value="GAP63519.1"/>
    <property type="molecule type" value="Genomic_DNA"/>
</dbReference>
<comment type="caution">
    <text evidence="1">The sequence shown here is derived from an EMBL/GenBank/DDBJ whole genome shotgun (WGS) entry which is preliminary data.</text>
</comment>